<keyword evidence="2" id="KW-0732">Signal</keyword>
<dbReference type="Proteomes" id="UP001234602">
    <property type="component" value="Unassembled WGS sequence"/>
</dbReference>
<organism evidence="8 9">
    <name type="scientific">Peribacillus simplex</name>
    <dbReference type="NCBI Taxonomy" id="1478"/>
    <lineage>
        <taxon>Bacteria</taxon>
        <taxon>Bacillati</taxon>
        <taxon>Bacillota</taxon>
        <taxon>Bacilli</taxon>
        <taxon>Bacillales</taxon>
        <taxon>Bacillaceae</taxon>
        <taxon>Peribacillus</taxon>
    </lineage>
</organism>
<evidence type="ECO:0000313" key="9">
    <source>
        <dbReference type="Proteomes" id="UP001234602"/>
    </source>
</evidence>
<dbReference type="GO" id="GO:0016491">
    <property type="term" value="F:oxidoreductase activity"/>
    <property type="evidence" value="ECO:0007669"/>
    <property type="project" value="UniProtKB-KW"/>
</dbReference>
<dbReference type="InterPro" id="IPR012336">
    <property type="entry name" value="Thioredoxin-like_fold"/>
</dbReference>
<evidence type="ECO:0000256" key="2">
    <source>
        <dbReference type="ARBA" id="ARBA00022729"/>
    </source>
</evidence>
<keyword evidence="6" id="KW-0812">Transmembrane</keyword>
<comment type="similarity">
    <text evidence="1">Belongs to the thioredoxin family. DsbA subfamily.</text>
</comment>
<dbReference type="EMBL" id="JAUCEY010000008">
    <property type="protein sequence ID" value="MDM5451824.1"/>
    <property type="molecule type" value="Genomic_DNA"/>
</dbReference>
<dbReference type="InterPro" id="IPR013766">
    <property type="entry name" value="Thioredoxin_domain"/>
</dbReference>
<keyword evidence="5" id="KW-0676">Redox-active center</keyword>
<dbReference type="PANTHER" id="PTHR13887:SF14">
    <property type="entry name" value="DISULFIDE BOND FORMATION PROTEIN D"/>
    <property type="match status" value="1"/>
</dbReference>
<accession>A0AAW7IE55</accession>
<evidence type="ECO:0000256" key="3">
    <source>
        <dbReference type="ARBA" id="ARBA00023002"/>
    </source>
</evidence>
<evidence type="ECO:0000256" key="4">
    <source>
        <dbReference type="ARBA" id="ARBA00023157"/>
    </source>
</evidence>
<keyword evidence="6" id="KW-1133">Transmembrane helix</keyword>
<keyword evidence="4" id="KW-1015">Disulfide bond</keyword>
<dbReference type="PANTHER" id="PTHR13887">
    <property type="entry name" value="GLUTATHIONE S-TRANSFERASE KAPPA"/>
    <property type="match status" value="1"/>
</dbReference>
<gene>
    <name evidence="8" type="ORF">QUF89_06355</name>
</gene>
<evidence type="ECO:0000256" key="1">
    <source>
        <dbReference type="ARBA" id="ARBA00005791"/>
    </source>
</evidence>
<reference evidence="8" key="1">
    <citation type="submission" date="2023-06" db="EMBL/GenBank/DDBJ databases">
        <title>Comparative genomics of Bacillaceae isolates and their secondary metabolite potential.</title>
        <authorList>
            <person name="Song L."/>
            <person name="Nielsen L.J."/>
            <person name="Mohite O."/>
            <person name="Xu X."/>
            <person name="Weber T."/>
            <person name="Kovacs A.T."/>
        </authorList>
    </citation>
    <scope>NUCLEOTIDE SEQUENCE</scope>
    <source>
        <strain evidence="8">D8_B_37</strain>
    </source>
</reference>
<dbReference type="Pfam" id="PF13462">
    <property type="entry name" value="Thioredoxin_4"/>
    <property type="match status" value="1"/>
</dbReference>
<dbReference type="SUPFAM" id="SSF52833">
    <property type="entry name" value="Thioredoxin-like"/>
    <property type="match status" value="1"/>
</dbReference>
<sequence length="232" mass="26538">MMANKKKGNPKQSSAFMFWIIGLIAVIIIGFIFLANGKDKDTDTAAYEMDYKSQPYLGEKSAPVQIVEFGDYKCPVCKTFEEKFFPSIQSELIDTGKAQFYFMNYSFINVDSIRSAKFAESVYQELGNDTFWKFHELLYDKQPDDPKYEKEDVFTDKFLEDTLKEIANDKDVKKVVSSFKADNSEDHWNKDMKIADELGVSGTPSLFVNGKKFEGNTIDDLVKMVDDAAKEK</sequence>
<protein>
    <submittedName>
        <fullName evidence="8">Thioredoxin domain-containing protein</fullName>
    </submittedName>
</protein>
<evidence type="ECO:0000259" key="7">
    <source>
        <dbReference type="PROSITE" id="PS51352"/>
    </source>
</evidence>
<feature type="transmembrane region" description="Helical" evidence="6">
    <location>
        <begin position="16"/>
        <end position="35"/>
    </location>
</feature>
<keyword evidence="6" id="KW-0472">Membrane</keyword>
<proteinExistence type="inferred from homology"/>
<name>A0AAW7IE55_9BACI</name>
<evidence type="ECO:0000313" key="8">
    <source>
        <dbReference type="EMBL" id="MDM5451824.1"/>
    </source>
</evidence>
<keyword evidence="3" id="KW-0560">Oxidoreductase</keyword>
<dbReference type="AlphaFoldDB" id="A0AAW7IE55"/>
<feature type="domain" description="Thioredoxin" evidence="7">
    <location>
        <begin position="35"/>
        <end position="230"/>
    </location>
</feature>
<dbReference type="InterPro" id="IPR036249">
    <property type="entry name" value="Thioredoxin-like_sf"/>
</dbReference>
<dbReference type="PROSITE" id="PS51352">
    <property type="entry name" value="THIOREDOXIN_2"/>
    <property type="match status" value="1"/>
</dbReference>
<evidence type="ECO:0000256" key="5">
    <source>
        <dbReference type="ARBA" id="ARBA00023284"/>
    </source>
</evidence>
<dbReference type="Gene3D" id="3.40.30.10">
    <property type="entry name" value="Glutaredoxin"/>
    <property type="match status" value="1"/>
</dbReference>
<evidence type="ECO:0000256" key="6">
    <source>
        <dbReference type="SAM" id="Phobius"/>
    </source>
</evidence>
<comment type="caution">
    <text evidence="8">The sequence shown here is derived from an EMBL/GenBank/DDBJ whole genome shotgun (WGS) entry which is preliminary data.</text>
</comment>